<dbReference type="Proteomes" id="UP001054252">
    <property type="component" value="Unassembled WGS sequence"/>
</dbReference>
<accession>A0AAV5IRK8</accession>
<evidence type="ECO:0000313" key="1">
    <source>
        <dbReference type="EMBL" id="GKV01485.1"/>
    </source>
</evidence>
<dbReference type="EMBL" id="BPVZ01000017">
    <property type="protein sequence ID" value="GKV01485.1"/>
    <property type="molecule type" value="Genomic_DNA"/>
</dbReference>
<sequence>MSGNRIIPGAKPGTTNNPAIIINVNNPVIIINNPATNTHRHQPAATKLPAF</sequence>
<evidence type="ECO:0000313" key="2">
    <source>
        <dbReference type="Proteomes" id="UP001054252"/>
    </source>
</evidence>
<organism evidence="1 2">
    <name type="scientific">Rubroshorea leprosula</name>
    <dbReference type="NCBI Taxonomy" id="152421"/>
    <lineage>
        <taxon>Eukaryota</taxon>
        <taxon>Viridiplantae</taxon>
        <taxon>Streptophyta</taxon>
        <taxon>Embryophyta</taxon>
        <taxon>Tracheophyta</taxon>
        <taxon>Spermatophyta</taxon>
        <taxon>Magnoliopsida</taxon>
        <taxon>eudicotyledons</taxon>
        <taxon>Gunneridae</taxon>
        <taxon>Pentapetalae</taxon>
        <taxon>rosids</taxon>
        <taxon>malvids</taxon>
        <taxon>Malvales</taxon>
        <taxon>Dipterocarpaceae</taxon>
        <taxon>Rubroshorea</taxon>
    </lineage>
</organism>
<protein>
    <submittedName>
        <fullName evidence="1">Uncharacterized protein</fullName>
    </submittedName>
</protein>
<gene>
    <name evidence="1" type="ORF">SLEP1_g14035</name>
</gene>
<name>A0AAV5IRK8_9ROSI</name>
<dbReference type="AlphaFoldDB" id="A0AAV5IRK8"/>
<keyword evidence="2" id="KW-1185">Reference proteome</keyword>
<reference evidence="1 2" key="1">
    <citation type="journal article" date="2021" name="Commun. Biol.">
        <title>The genome of Shorea leprosula (Dipterocarpaceae) highlights the ecological relevance of drought in aseasonal tropical rainforests.</title>
        <authorList>
            <person name="Ng K.K.S."/>
            <person name="Kobayashi M.J."/>
            <person name="Fawcett J.A."/>
            <person name="Hatakeyama M."/>
            <person name="Paape T."/>
            <person name="Ng C.H."/>
            <person name="Ang C.C."/>
            <person name="Tnah L.H."/>
            <person name="Lee C.T."/>
            <person name="Nishiyama T."/>
            <person name="Sese J."/>
            <person name="O'Brien M.J."/>
            <person name="Copetti D."/>
            <person name="Mohd Noor M.I."/>
            <person name="Ong R.C."/>
            <person name="Putra M."/>
            <person name="Sireger I.Z."/>
            <person name="Indrioko S."/>
            <person name="Kosugi Y."/>
            <person name="Izuno A."/>
            <person name="Isagi Y."/>
            <person name="Lee S.L."/>
            <person name="Shimizu K.K."/>
        </authorList>
    </citation>
    <scope>NUCLEOTIDE SEQUENCE [LARGE SCALE GENOMIC DNA]</scope>
    <source>
        <strain evidence="1">214</strain>
    </source>
</reference>
<proteinExistence type="predicted"/>
<comment type="caution">
    <text evidence="1">The sequence shown here is derived from an EMBL/GenBank/DDBJ whole genome shotgun (WGS) entry which is preliminary data.</text>
</comment>